<name>W0UV23_ECHTE</name>
<evidence type="ECO:0000313" key="8">
    <source>
        <dbReference type="EMBL" id="CDG32152.1"/>
    </source>
</evidence>
<dbReference type="PROSITE" id="PS00127">
    <property type="entry name" value="RNASE_PANCREATIC"/>
    <property type="match status" value="1"/>
</dbReference>
<evidence type="ECO:0000256" key="5">
    <source>
        <dbReference type="RuleBase" id="RU000651"/>
    </source>
</evidence>
<dbReference type="GO" id="GO:0004540">
    <property type="term" value="F:RNA nuclease activity"/>
    <property type="evidence" value="ECO:0007669"/>
    <property type="project" value="TreeGrafter"/>
</dbReference>
<accession>W0UV23</accession>
<dbReference type="GO" id="GO:0004519">
    <property type="term" value="F:endonuclease activity"/>
    <property type="evidence" value="ECO:0007669"/>
    <property type="project" value="UniProtKB-KW"/>
</dbReference>
<dbReference type="PANTHER" id="PTHR11437">
    <property type="entry name" value="RIBONUCLEASE"/>
    <property type="match status" value="1"/>
</dbReference>
<comment type="similarity">
    <text evidence="1 5">Belongs to the pancreatic ribonuclease family.</text>
</comment>
<evidence type="ECO:0000259" key="7">
    <source>
        <dbReference type="SMART" id="SM00092"/>
    </source>
</evidence>
<feature type="region of interest" description="Disordered" evidence="6">
    <location>
        <begin position="145"/>
        <end position="174"/>
    </location>
</feature>
<dbReference type="InterPro" id="IPR023412">
    <property type="entry name" value="RNaseA_domain"/>
</dbReference>
<keyword evidence="3 5" id="KW-0255">Endonuclease</keyword>
<dbReference type="AlphaFoldDB" id="W0UV23"/>
<dbReference type="GO" id="GO:0003676">
    <property type="term" value="F:nucleic acid binding"/>
    <property type="evidence" value="ECO:0007669"/>
    <property type="project" value="InterPro"/>
</dbReference>
<dbReference type="SUPFAM" id="SSF54076">
    <property type="entry name" value="RNase A-like"/>
    <property type="match status" value="1"/>
</dbReference>
<dbReference type="PRINTS" id="PR00794">
    <property type="entry name" value="RIBONUCLEASE"/>
</dbReference>
<dbReference type="SMART" id="SM00092">
    <property type="entry name" value="RNAse_Pc"/>
    <property type="match status" value="1"/>
</dbReference>
<proteinExistence type="inferred from homology"/>
<dbReference type="GO" id="GO:0050832">
    <property type="term" value="P:defense response to fungus"/>
    <property type="evidence" value="ECO:0007669"/>
    <property type="project" value="TreeGrafter"/>
</dbReference>
<dbReference type="InterPro" id="IPR001427">
    <property type="entry name" value="RNaseA"/>
</dbReference>
<dbReference type="InterPro" id="IPR023411">
    <property type="entry name" value="RNaseA_AS"/>
</dbReference>
<protein>
    <submittedName>
        <fullName evidence="8">Ribonuclease A E1</fullName>
    </submittedName>
</protein>
<organism evidence="8">
    <name type="scientific">Echinops telfairi</name>
    <name type="common">Lesser hedgehog tenrec</name>
    <dbReference type="NCBI Taxonomy" id="9371"/>
    <lineage>
        <taxon>Eukaryota</taxon>
        <taxon>Metazoa</taxon>
        <taxon>Chordata</taxon>
        <taxon>Craniata</taxon>
        <taxon>Vertebrata</taxon>
        <taxon>Euteleostomi</taxon>
        <taxon>Mammalia</taxon>
        <taxon>Eutheria</taxon>
        <taxon>Afrotheria</taxon>
        <taxon>Tenrecidae</taxon>
        <taxon>Tenrecinae</taxon>
        <taxon>Echinops</taxon>
    </lineage>
</organism>
<evidence type="ECO:0000256" key="2">
    <source>
        <dbReference type="ARBA" id="ARBA00022722"/>
    </source>
</evidence>
<dbReference type="GO" id="GO:0050830">
    <property type="term" value="P:defense response to Gram-positive bacterium"/>
    <property type="evidence" value="ECO:0007669"/>
    <property type="project" value="TreeGrafter"/>
</dbReference>
<feature type="domain" description="Ribonuclease A-domain" evidence="7">
    <location>
        <begin position="60"/>
        <end position="174"/>
    </location>
</feature>
<evidence type="ECO:0000256" key="1">
    <source>
        <dbReference type="ARBA" id="ARBA00005600"/>
    </source>
</evidence>
<keyword evidence="4 5" id="KW-0378">Hydrolase</keyword>
<gene>
    <name evidence="8" type="primary">RAE1</name>
</gene>
<dbReference type="CDD" id="cd06265">
    <property type="entry name" value="RNase_A_canonical"/>
    <property type="match status" value="1"/>
</dbReference>
<dbReference type="Pfam" id="PF00074">
    <property type="entry name" value="RnaseA"/>
    <property type="match status" value="1"/>
</dbReference>
<sequence length="174" mass="19417">MLRRRGLTHDATFIYLLSPSVPVSPLGEEPSVKTQVQPLLLLLLLGLWVAKVPVSATCKHMTSARWFETQHAQPRPQNCNIMMINTNQYLKHCKPLNTFVHDSFASVATICQTPIITCKNGCENCHLSQEPVSLTMCEHISGKYPDRGTVARDPPQQKDGQESELVPVHLDSAF</sequence>
<dbReference type="PANTHER" id="PTHR11437:SF31">
    <property type="entry name" value="RIBONUCLEASE 7"/>
    <property type="match status" value="1"/>
</dbReference>
<reference evidence="8" key="2">
    <citation type="journal article" date="2016" name="Data Brief">
        <title>Curated eutherian third party data gene data sets.</title>
        <authorList>
            <person name="Premzl M."/>
        </authorList>
    </citation>
    <scope>NUCLEOTIDE SEQUENCE</scope>
</reference>
<dbReference type="GO" id="GO:0016787">
    <property type="term" value="F:hydrolase activity"/>
    <property type="evidence" value="ECO:0007669"/>
    <property type="project" value="UniProtKB-KW"/>
</dbReference>
<evidence type="ECO:0000256" key="3">
    <source>
        <dbReference type="ARBA" id="ARBA00022759"/>
    </source>
</evidence>
<reference evidence="8" key="1">
    <citation type="journal article" date="2014" name="Mol. Genet. Genomics">
        <title>Comparative genomic analysis of eutherian ribonuclease A genes.</title>
        <authorList>
            <person name="Premzl M."/>
        </authorList>
    </citation>
    <scope>NUCLEOTIDE SEQUENCE</scope>
</reference>
<reference evidence="8" key="3">
    <citation type="journal article" date="2019" name="Gene Rep">
        <title>Eutherian third-party data gene collections.</title>
        <authorList>
            <person name="Premzl M."/>
        </authorList>
    </citation>
    <scope>NUCLEOTIDE SEQUENCE</scope>
</reference>
<dbReference type="EMBL" id="HG329076">
    <property type="protein sequence ID" value="CDG32152.1"/>
    <property type="molecule type" value="Genomic_DNA"/>
</dbReference>
<dbReference type="InterPro" id="IPR036816">
    <property type="entry name" value="RNaseA-like_dom_sf"/>
</dbReference>
<dbReference type="GO" id="GO:0045087">
    <property type="term" value="P:innate immune response"/>
    <property type="evidence" value="ECO:0007669"/>
    <property type="project" value="TreeGrafter"/>
</dbReference>
<evidence type="ECO:0000256" key="4">
    <source>
        <dbReference type="ARBA" id="ARBA00022801"/>
    </source>
</evidence>
<feature type="compositionally biased region" description="Basic and acidic residues" evidence="6">
    <location>
        <begin position="145"/>
        <end position="161"/>
    </location>
</feature>
<evidence type="ECO:0000256" key="6">
    <source>
        <dbReference type="SAM" id="MobiDB-lite"/>
    </source>
</evidence>
<dbReference type="GO" id="GO:0050829">
    <property type="term" value="P:defense response to Gram-negative bacterium"/>
    <property type="evidence" value="ECO:0007669"/>
    <property type="project" value="TreeGrafter"/>
</dbReference>
<dbReference type="GO" id="GO:0005615">
    <property type="term" value="C:extracellular space"/>
    <property type="evidence" value="ECO:0007669"/>
    <property type="project" value="TreeGrafter"/>
</dbReference>
<keyword evidence="2 5" id="KW-0540">Nuclease</keyword>
<dbReference type="Gene3D" id="3.10.130.10">
    <property type="entry name" value="Ribonuclease A-like domain"/>
    <property type="match status" value="1"/>
</dbReference>